<dbReference type="InterPro" id="IPR003599">
    <property type="entry name" value="Ig_sub"/>
</dbReference>
<comment type="similarity">
    <text evidence="1">Belongs to the protein kinase superfamily. CAMK Ser/Thr protein kinase family.</text>
</comment>
<evidence type="ECO:0000256" key="2">
    <source>
        <dbReference type="ARBA" id="ARBA00023157"/>
    </source>
</evidence>
<dbReference type="InterPro" id="IPR018159">
    <property type="entry name" value="Spectrin/alpha-actinin"/>
</dbReference>
<dbReference type="InterPro" id="IPR058157">
    <property type="entry name" value="Spectrin_met"/>
</dbReference>
<evidence type="ECO:0000256" key="1">
    <source>
        <dbReference type="ARBA" id="ARBA00006692"/>
    </source>
</evidence>
<protein>
    <submittedName>
        <fullName evidence="7">CC141 protein</fullName>
    </submittedName>
</protein>
<evidence type="ECO:0000313" key="7">
    <source>
        <dbReference type="EMBL" id="MBN3321548.1"/>
    </source>
</evidence>
<dbReference type="Proteomes" id="UP000736164">
    <property type="component" value="Unassembled WGS sequence"/>
</dbReference>
<dbReference type="FunFam" id="2.60.40.10:FF:000080">
    <property type="entry name" value="Myosin light chain kinase, smooth muscle"/>
    <property type="match status" value="1"/>
</dbReference>
<accession>A0A8J7TF26</accession>
<dbReference type="EMBL" id="JAAWVO010055711">
    <property type="protein sequence ID" value="MBN3321548.1"/>
    <property type="molecule type" value="Genomic_DNA"/>
</dbReference>
<evidence type="ECO:0000256" key="5">
    <source>
        <dbReference type="SAM" id="MobiDB-lite"/>
    </source>
</evidence>
<dbReference type="SMART" id="SM00150">
    <property type="entry name" value="SPEC"/>
    <property type="match status" value="3"/>
</dbReference>
<dbReference type="InterPro" id="IPR003598">
    <property type="entry name" value="Ig_sub2"/>
</dbReference>
<dbReference type="Pfam" id="PF07679">
    <property type="entry name" value="I-set"/>
    <property type="match status" value="2"/>
</dbReference>
<dbReference type="Gene3D" id="2.60.40.10">
    <property type="entry name" value="Immunoglobulins"/>
    <property type="match status" value="2"/>
</dbReference>
<dbReference type="PROSITE" id="PS50835">
    <property type="entry name" value="IG_LIKE"/>
    <property type="match status" value="2"/>
</dbReference>
<dbReference type="SUPFAM" id="SSF48726">
    <property type="entry name" value="Immunoglobulin"/>
    <property type="match status" value="2"/>
</dbReference>
<feature type="non-terminal residue" evidence="7">
    <location>
        <position position="1764"/>
    </location>
</feature>
<dbReference type="SUPFAM" id="SSF46966">
    <property type="entry name" value="Spectrin repeat"/>
    <property type="match status" value="3"/>
</dbReference>
<proteinExistence type="inferred from homology"/>
<sequence>MTKLKKHETGVWSLLEEADKIAEGNEDEKDVYGAMAKTLSEAWKALIDHLEKRRALLYLASEFFDKALEFAIKIDEAEDFHYHAKEFHKPDSGFCSYTFLTVLLEKSMALLNKSQELLDFIRNFKVDEAVINHDLCNGACSSCLKVESLMEMLQDRRRQVGEQMKQQRLDLEQILYICHWDQQEQEVTQWFKENAEEYLERDQLGSTLSENEELLQEYREFELKAKDWSSSVVKLIAQASEILMAENYTEKEFVMHRNQKLKALHEEFWHLMKERWAHLQETNAFFISANKAFEVLGNIESHIKGLKSRCLSLPELAKKHEELQRNIKETAAEALQRGHVFLNKTSSQSIQVNGVKKMMGYIQERVEQLSGQCYAHKELTSKRQQLVTSFEDLVDKVSGWIQNCSSYLSSSLEPGLVLSESEDVLNKHLEFSSQAQGVANELEVIAEIIKELKIYESSEVTELSNKACLLKEELKTLTRNICARTENLKSYVTFLRSAEEIDEQMQSLQECYKLKPIEDNNDEDSNSVKETADSKWQSLLERFLTMQDLGNNFLTSTAMVTESLNLNVRTAMTVVENTVEDLNKKKVALTDMWTTWQLHVNQMKSVKKQWKKFKEQLKKTVHDLKTMEDVLAPASKVDLGSDLQAVMKLQENFNLAKPQFLQLNAEVEYMVKISELLALKGIPIKEKNEKVTELLQLHQRVKDKTREYEAVLNMAVKFHQLFDELDNLLTSEPVTAFHDISQAKIQLSQHQERQNHIRHVYKLAIALGVDISNTVEQSATLGFSVHQLQEKLKKLECGSVNWSLEADKCNENLLSNVHYCAFKEEISEMKESFKDLKKKFNNLKFNYMKKNDKSRNLKAVQNQIQQIEIYLEKIQTLKKKIQNFLSKVSTSTEKHLPGSGPREIEEAINELQKQVNDFDKTVDEYKQNLDMSVRLQQAMEEYQFWCDEASATIVRVGKYSSECKTKEAVGILYKQFEKFVWPTVPQQEERINQITELAVRLHGPEEGKKFIEKTVTKHNEILESIKELCNSLRDLEAKLQVEILRQQSDTNDANNQETTNKFLSTTGKAESSFTDSTEMVKLNKCHNRPALFEKDDAGNEHDFRFEDAMSVQNSNIQTEVSNRMSQELSNNIRADDKPFTQEFFSERSMTEASDKSTTVNSLCTLKRKERLHTTYSCVQTFNLSSSPVERERKINVLHQTGNRVQTTPSPVCPAAHDSSDFALMQSKFQTKENKGLDHSCLCFFLLIRKMENVLQSELSHSKEDYFFCQDATDLFPLTAEGSMLEEGDVQNEILTEESLSIDEYECTSPDDISLPPLSETPESNIIHSETDLDDGFCLSSHSLHVSLCSQQPHAHSQLGNNTLTDSSDYLAPAAPGDTINHRQEWSSGLSESYPSPTVGLNPKFRSESSSFVRSPLTVSAPSIVSSTLSSILKNKPAHDLVSGTVSECQETLYAVHESFTEMQECLHDAKPCMGNSSRMHASPSPVTTDLLNHKSDHDPGLCKPTSIREEIRLTSGNRAMSSLAGQGPNFSKLLSNATVMEGSPVTLEVEVTGFPEPTLTWYRNGQKLTNDEHTELSQKEGKHSLYIQKVTDNDAGLYVVRATNSSSTLSSSAILQVKVLGEVPKFLSKIEDKILFVGEDLFLECTVSGRPRPSVVWLKDHMIVASGESRVQLQRETHVLLKKGIVLSDSGKYLCVAKNEVGEACCSACVVVREYNKGSEKSCALNSKAEGLEGKKKHSLLDVHTKEACEPRGQMSVDGKQTIK</sequence>
<dbReference type="Pfam" id="PF25101">
    <property type="entry name" value="Spectrin_7"/>
    <property type="match status" value="1"/>
</dbReference>
<reference evidence="7" key="1">
    <citation type="journal article" date="2021" name="Cell">
        <title>Tracing the genetic footprints of vertebrate landing in non-teleost ray-finned fishes.</title>
        <authorList>
            <person name="Bi X."/>
            <person name="Wang K."/>
            <person name="Yang L."/>
            <person name="Pan H."/>
            <person name="Jiang H."/>
            <person name="Wei Q."/>
            <person name="Fang M."/>
            <person name="Yu H."/>
            <person name="Zhu C."/>
            <person name="Cai Y."/>
            <person name="He Y."/>
            <person name="Gan X."/>
            <person name="Zeng H."/>
            <person name="Yu D."/>
            <person name="Zhu Y."/>
            <person name="Jiang H."/>
            <person name="Qiu Q."/>
            <person name="Yang H."/>
            <person name="Zhang Y.E."/>
            <person name="Wang W."/>
            <person name="Zhu M."/>
            <person name="He S."/>
            <person name="Zhang G."/>
        </authorList>
    </citation>
    <scope>NUCLEOTIDE SEQUENCE</scope>
    <source>
        <strain evidence="7">Allg_001</strain>
    </source>
</reference>
<dbReference type="PANTHER" id="PTHR42757:SF44">
    <property type="entry name" value="COILED-COIL DOMAIN-CONTAINING PROTEIN 141"/>
    <property type="match status" value="1"/>
</dbReference>
<keyword evidence="8" id="KW-1185">Reference proteome</keyword>
<dbReference type="InterPro" id="IPR013783">
    <property type="entry name" value="Ig-like_fold"/>
</dbReference>
<evidence type="ECO:0000256" key="3">
    <source>
        <dbReference type="ARBA" id="ARBA00023319"/>
    </source>
</evidence>
<evidence type="ECO:0000313" key="8">
    <source>
        <dbReference type="Proteomes" id="UP000736164"/>
    </source>
</evidence>
<dbReference type="InterPro" id="IPR036179">
    <property type="entry name" value="Ig-like_dom_sf"/>
</dbReference>
<dbReference type="InterPro" id="IPR050876">
    <property type="entry name" value="IgLON_domain"/>
</dbReference>
<feature type="domain" description="Ig-like" evidence="6">
    <location>
        <begin position="1624"/>
        <end position="1699"/>
    </location>
</feature>
<dbReference type="InterPro" id="IPR013098">
    <property type="entry name" value="Ig_I-set"/>
</dbReference>
<dbReference type="FunFam" id="2.60.40.10:FF:000032">
    <property type="entry name" value="palladin isoform X1"/>
    <property type="match status" value="1"/>
</dbReference>
<evidence type="ECO:0000256" key="4">
    <source>
        <dbReference type="SAM" id="Coils"/>
    </source>
</evidence>
<dbReference type="FunFam" id="1.20.58.60:FF:000192">
    <property type="entry name" value="coiled-coil domain-containing protein 141 isoform X2"/>
    <property type="match status" value="1"/>
</dbReference>
<feature type="coiled-coil region" evidence="4">
    <location>
        <begin position="857"/>
        <end position="928"/>
    </location>
</feature>
<evidence type="ECO:0000259" key="6">
    <source>
        <dbReference type="PROSITE" id="PS50835"/>
    </source>
</evidence>
<dbReference type="Gene3D" id="1.20.58.60">
    <property type="match status" value="4"/>
</dbReference>
<name>A0A8J7TF26_ATRSP</name>
<feature type="region of interest" description="Disordered" evidence="5">
    <location>
        <begin position="1370"/>
        <end position="1393"/>
    </location>
</feature>
<keyword evidence="2" id="KW-1015">Disulfide bond</keyword>
<dbReference type="PANTHER" id="PTHR42757">
    <property type="entry name" value="IGLON FAMILY OF IMMUNOGLOBULIN SUPERFAMILY-RELATED"/>
    <property type="match status" value="1"/>
</dbReference>
<organism evidence="7 8">
    <name type="scientific">Atractosteus spatula</name>
    <name type="common">Alligator gar</name>
    <name type="synonym">Lepisosteus spatula</name>
    <dbReference type="NCBI Taxonomy" id="7917"/>
    <lineage>
        <taxon>Eukaryota</taxon>
        <taxon>Metazoa</taxon>
        <taxon>Chordata</taxon>
        <taxon>Craniata</taxon>
        <taxon>Vertebrata</taxon>
        <taxon>Euteleostomi</taxon>
        <taxon>Actinopterygii</taxon>
        <taxon>Neopterygii</taxon>
        <taxon>Holostei</taxon>
        <taxon>Semionotiformes</taxon>
        <taxon>Lepisosteidae</taxon>
        <taxon>Atractosteus</taxon>
    </lineage>
</organism>
<gene>
    <name evidence="7" type="primary">Ccdc141</name>
    <name evidence="7" type="ORF">GTO95_0004198</name>
</gene>
<keyword evidence="3" id="KW-0393">Immunoglobulin domain</keyword>
<dbReference type="InterPro" id="IPR007110">
    <property type="entry name" value="Ig-like_dom"/>
</dbReference>
<keyword evidence="4" id="KW-0175">Coiled coil</keyword>
<feature type="non-terminal residue" evidence="7">
    <location>
        <position position="1"/>
    </location>
</feature>
<comment type="caution">
    <text evidence="7">The sequence shown here is derived from an EMBL/GenBank/DDBJ whole genome shotgun (WGS) entry which is preliminary data.</text>
</comment>
<dbReference type="SMART" id="SM00409">
    <property type="entry name" value="IG"/>
    <property type="match status" value="2"/>
</dbReference>
<feature type="domain" description="Ig-like" evidence="6">
    <location>
        <begin position="1528"/>
        <end position="1616"/>
    </location>
</feature>
<dbReference type="SMART" id="SM00408">
    <property type="entry name" value="IGc2"/>
    <property type="match status" value="2"/>
</dbReference>